<keyword evidence="4" id="KW-0677">Repeat</keyword>
<dbReference type="GeneID" id="105911971"/>
<evidence type="ECO:0000313" key="6">
    <source>
        <dbReference type="Proteomes" id="UP000515152"/>
    </source>
</evidence>
<accession>A0A6P3WEJ6</accession>
<dbReference type="InterPro" id="IPR050252">
    <property type="entry name" value="Beta/Gamma-Crystallin"/>
</dbReference>
<dbReference type="AlphaFoldDB" id="A0A6P3WEJ6"/>
<dbReference type="GO" id="GO:0002088">
    <property type="term" value="P:lens development in camera-type eye"/>
    <property type="evidence" value="ECO:0007669"/>
    <property type="project" value="TreeGrafter"/>
</dbReference>
<dbReference type="FunFam" id="2.60.20.10:FF:000001">
    <property type="entry name" value="Crystallin gamma S"/>
    <property type="match status" value="1"/>
</dbReference>
<evidence type="ECO:0000256" key="3">
    <source>
        <dbReference type="ARBA" id="ARBA00022613"/>
    </source>
</evidence>
<dbReference type="InterPro" id="IPR001064">
    <property type="entry name" value="Beta/gamma_crystallin"/>
</dbReference>
<feature type="domain" description="Beta/gamma crystallin 'Greek key'" evidence="5">
    <location>
        <begin position="132"/>
        <end position="174"/>
    </location>
</feature>
<dbReference type="Proteomes" id="UP000515152">
    <property type="component" value="Chromosome 21"/>
</dbReference>
<keyword evidence="3" id="KW-0273">Eye lens protein</keyword>
<dbReference type="Pfam" id="PF00030">
    <property type="entry name" value="Crystall"/>
    <property type="match status" value="2"/>
</dbReference>
<gene>
    <name evidence="7" type="primary">LOC105911971</name>
</gene>
<dbReference type="PANTHER" id="PTHR11818:SF129">
    <property type="entry name" value="CRYSTALLIN, GAMMA M6-RELATED"/>
    <property type="match status" value="1"/>
</dbReference>
<dbReference type="GO" id="GO:0005212">
    <property type="term" value="F:structural constituent of eye lens"/>
    <property type="evidence" value="ECO:0007669"/>
    <property type="project" value="UniProtKB-KW"/>
</dbReference>
<feature type="domain" description="Beta/gamma crystallin 'Greek key'" evidence="5">
    <location>
        <begin position="43"/>
        <end position="85"/>
    </location>
</feature>
<name>A0A6P3WEJ6_CLUHA</name>
<dbReference type="InterPro" id="IPR011024">
    <property type="entry name" value="G_crystallin-like"/>
</dbReference>
<dbReference type="PANTHER" id="PTHR11818">
    <property type="entry name" value="BETA/GAMMA CRYSTALLIN"/>
    <property type="match status" value="1"/>
</dbReference>
<comment type="function">
    <text evidence="1">Crystallins are the dominant structural components of the vertebrate eye lens.</text>
</comment>
<proteinExistence type="inferred from homology"/>
<reference evidence="7" key="1">
    <citation type="submission" date="2025-08" db="UniProtKB">
        <authorList>
            <consortium name="RefSeq"/>
        </authorList>
    </citation>
    <scope>IDENTIFICATION</scope>
</reference>
<dbReference type="GO" id="GO:0007601">
    <property type="term" value="P:visual perception"/>
    <property type="evidence" value="ECO:0007669"/>
    <property type="project" value="TreeGrafter"/>
</dbReference>
<dbReference type="OrthoDB" id="8407241at2759"/>
<dbReference type="SMART" id="SM00247">
    <property type="entry name" value="XTALbg"/>
    <property type="match status" value="2"/>
</dbReference>
<evidence type="ECO:0000256" key="1">
    <source>
        <dbReference type="ARBA" id="ARBA00003689"/>
    </source>
</evidence>
<evidence type="ECO:0000256" key="4">
    <source>
        <dbReference type="ARBA" id="ARBA00022737"/>
    </source>
</evidence>
<keyword evidence="6" id="KW-1185">Reference proteome</keyword>
<sequence>MAVGKIIFFEDRNFQGRSHESSSDCADLHSYFNRCNSIKVESGCFVVYERPNYMGHQYFLKRGDYSDNQRMIGINDCIRSCRMIPNYRGNYRVRFYERSDMAGQMMELNEDCPNFMDRFHMADVNSCNVMEGHWLMYDQANYKGRVYYLKPGEYRRYSDWGSTSPRVGSLRRITEF</sequence>
<evidence type="ECO:0000259" key="5">
    <source>
        <dbReference type="PROSITE" id="PS50915"/>
    </source>
</evidence>
<dbReference type="RefSeq" id="XP_012696333.1">
    <property type="nucleotide sequence ID" value="XM_012840879.3"/>
</dbReference>
<protein>
    <submittedName>
        <fullName evidence="7">Gamma-crystallin M2-like</fullName>
    </submittedName>
</protein>
<dbReference type="SUPFAM" id="SSF49695">
    <property type="entry name" value="gamma-Crystallin-like"/>
    <property type="match status" value="1"/>
</dbReference>
<dbReference type="KEGG" id="char:105911971"/>
<feature type="domain" description="Beta/gamma crystallin 'Greek key'" evidence="5">
    <location>
        <begin position="4"/>
        <end position="42"/>
    </location>
</feature>
<comment type="similarity">
    <text evidence="2">Belongs to the beta/gamma-crystallin family.</text>
</comment>
<dbReference type="PRINTS" id="PR01367">
    <property type="entry name" value="BGCRYSTALLIN"/>
</dbReference>
<dbReference type="FunFam" id="2.60.20.10:FF:000003">
    <property type="entry name" value="Crystallin gamma S"/>
    <property type="match status" value="1"/>
</dbReference>
<evidence type="ECO:0000313" key="7">
    <source>
        <dbReference type="RefSeq" id="XP_012696333.1"/>
    </source>
</evidence>
<evidence type="ECO:0000256" key="2">
    <source>
        <dbReference type="ARBA" id="ARBA00009646"/>
    </source>
</evidence>
<organism evidence="6 7">
    <name type="scientific">Clupea harengus</name>
    <name type="common">Atlantic herring</name>
    <dbReference type="NCBI Taxonomy" id="7950"/>
    <lineage>
        <taxon>Eukaryota</taxon>
        <taxon>Metazoa</taxon>
        <taxon>Chordata</taxon>
        <taxon>Craniata</taxon>
        <taxon>Vertebrata</taxon>
        <taxon>Euteleostomi</taxon>
        <taxon>Actinopterygii</taxon>
        <taxon>Neopterygii</taxon>
        <taxon>Teleostei</taxon>
        <taxon>Clupei</taxon>
        <taxon>Clupeiformes</taxon>
        <taxon>Clupeoidei</taxon>
        <taxon>Clupeidae</taxon>
        <taxon>Clupea</taxon>
    </lineage>
</organism>
<dbReference type="PROSITE" id="PS50915">
    <property type="entry name" value="CRYSTALLIN_BETA_GAMMA"/>
    <property type="match status" value="3"/>
</dbReference>
<dbReference type="Gene3D" id="2.60.20.10">
    <property type="entry name" value="Crystallins"/>
    <property type="match status" value="2"/>
</dbReference>